<protein>
    <submittedName>
        <fullName evidence="4">Sigma-70 family RNA polymerase sigma factor</fullName>
    </submittedName>
</protein>
<feature type="domain" description="RNA polymerase sigma factor 70 region 4 type 2" evidence="2">
    <location>
        <begin position="107"/>
        <end position="158"/>
    </location>
</feature>
<reference evidence="4 5" key="1">
    <citation type="submission" date="2020-10" db="EMBL/GenBank/DDBJ databases">
        <title>Ca. Dormibacterota MAGs.</title>
        <authorList>
            <person name="Montgomery K."/>
        </authorList>
    </citation>
    <scope>NUCLEOTIDE SEQUENCE [LARGE SCALE GENOMIC DNA]</scope>
    <source>
        <strain evidence="4">SC8811_S16_3</strain>
    </source>
</reference>
<dbReference type="InterPro" id="IPR036388">
    <property type="entry name" value="WH-like_DNA-bd_sf"/>
</dbReference>
<accession>A0A934NGX2</accession>
<dbReference type="EMBL" id="JAEKNQ010000023">
    <property type="protein sequence ID" value="MBJ7602752.1"/>
    <property type="molecule type" value="Genomic_DNA"/>
</dbReference>
<dbReference type="GO" id="GO:0006352">
    <property type="term" value="P:DNA-templated transcription initiation"/>
    <property type="evidence" value="ECO:0007669"/>
    <property type="project" value="InterPro"/>
</dbReference>
<proteinExistence type="predicted"/>
<feature type="domain" description="RNA polymerase sigma-70 region 2" evidence="1">
    <location>
        <begin position="20"/>
        <end position="75"/>
    </location>
</feature>
<dbReference type="Pfam" id="PF08281">
    <property type="entry name" value="Sigma70_r4_2"/>
    <property type="match status" value="1"/>
</dbReference>
<dbReference type="PANTHER" id="PTHR47756:SF2">
    <property type="entry name" value="BLL6612 PROTEIN"/>
    <property type="match status" value="1"/>
</dbReference>
<evidence type="ECO:0000313" key="5">
    <source>
        <dbReference type="Proteomes" id="UP000620075"/>
    </source>
</evidence>
<dbReference type="Gene3D" id="1.10.1740.10">
    <property type="match status" value="1"/>
</dbReference>
<dbReference type="GO" id="GO:0003677">
    <property type="term" value="F:DNA binding"/>
    <property type="evidence" value="ECO:0007669"/>
    <property type="project" value="InterPro"/>
</dbReference>
<dbReference type="InterPro" id="IPR013249">
    <property type="entry name" value="RNA_pol_sigma70_r4_t2"/>
</dbReference>
<sequence>MTDDLSAVVRQHWWTTVASVTRFVGDLEAAEEAVQEACLAALQQWRQAGVPEHPERWLVTVARRKALDAHRREAKRAEKEAAAVRDEAGLSTEWPVGEVVDDQLALIFMCCHPALDPASQIALTLRAVCGLTTSEIASAFLTPEATVAQRLVRAKRKIREAVIPFRRPDGDGLAGRLPAVLRIVYLVFTEGHRSNASEAGTRPELCWEANHLATSLSTMMPGEPEVRGLLALLLFVDARRAGRFDAEGRLVLLDQQDRSLWDAAKIAEGEAHLASALRLGRPGPYQIQAAIAALHSTARTAAATDWAEVAALYAELVRWEPTAVVEANRAVAVAMAHGPSAGLTILDRLTDDPRLEAWPPFHIARADLFSRLGLIERATEAYETALSLSPPVPERTFINRRLRELAGGGFGPNSENR</sequence>
<dbReference type="AlphaFoldDB" id="A0A934NGX2"/>
<dbReference type="Gene3D" id="1.10.10.10">
    <property type="entry name" value="Winged helix-like DNA-binding domain superfamily/Winged helix DNA-binding domain"/>
    <property type="match status" value="1"/>
</dbReference>
<dbReference type="Proteomes" id="UP000620075">
    <property type="component" value="Unassembled WGS sequence"/>
</dbReference>
<dbReference type="Pfam" id="PF04542">
    <property type="entry name" value="Sigma70_r2"/>
    <property type="match status" value="1"/>
</dbReference>
<dbReference type="InterPro" id="IPR013325">
    <property type="entry name" value="RNA_pol_sigma_r2"/>
</dbReference>
<evidence type="ECO:0000313" key="4">
    <source>
        <dbReference type="EMBL" id="MBJ7602752.1"/>
    </source>
</evidence>
<gene>
    <name evidence="4" type="ORF">JF888_06105</name>
</gene>
<dbReference type="InterPro" id="IPR007627">
    <property type="entry name" value="RNA_pol_sigma70_r2"/>
</dbReference>
<feature type="domain" description="DUF6596" evidence="3">
    <location>
        <begin position="176"/>
        <end position="276"/>
    </location>
</feature>
<dbReference type="NCBIfam" id="TIGR02937">
    <property type="entry name" value="sigma70-ECF"/>
    <property type="match status" value="1"/>
</dbReference>
<dbReference type="RefSeq" id="WP_338177622.1">
    <property type="nucleotide sequence ID" value="NZ_JAEKNQ010000023.1"/>
</dbReference>
<organism evidence="4 5">
    <name type="scientific">Candidatus Dormiibacter inghamiae</name>
    <dbReference type="NCBI Taxonomy" id="3127013"/>
    <lineage>
        <taxon>Bacteria</taxon>
        <taxon>Bacillati</taxon>
        <taxon>Candidatus Dormiibacterota</taxon>
        <taxon>Candidatus Dormibacteria</taxon>
        <taxon>Candidatus Dormibacterales</taxon>
        <taxon>Candidatus Dormibacteraceae</taxon>
        <taxon>Candidatus Dormiibacter</taxon>
    </lineage>
</organism>
<name>A0A934NGX2_9BACT</name>
<dbReference type="SUPFAM" id="SSF88659">
    <property type="entry name" value="Sigma3 and sigma4 domains of RNA polymerase sigma factors"/>
    <property type="match status" value="1"/>
</dbReference>
<dbReference type="InterPro" id="IPR013324">
    <property type="entry name" value="RNA_pol_sigma_r3/r4-like"/>
</dbReference>
<dbReference type="GO" id="GO:0016987">
    <property type="term" value="F:sigma factor activity"/>
    <property type="evidence" value="ECO:0007669"/>
    <property type="project" value="InterPro"/>
</dbReference>
<evidence type="ECO:0000259" key="2">
    <source>
        <dbReference type="Pfam" id="PF08281"/>
    </source>
</evidence>
<dbReference type="SUPFAM" id="SSF88946">
    <property type="entry name" value="Sigma2 domain of RNA polymerase sigma factors"/>
    <property type="match status" value="1"/>
</dbReference>
<evidence type="ECO:0000259" key="1">
    <source>
        <dbReference type="Pfam" id="PF04542"/>
    </source>
</evidence>
<dbReference type="Pfam" id="PF20239">
    <property type="entry name" value="DUF6596"/>
    <property type="match status" value="1"/>
</dbReference>
<dbReference type="InterPro" id="IPR014284">
    <property type="entry name" value="RNA_pol_sigma-70_dom"/>
</dbReference>
<comment type="caution">
    <text evidence="4">The sequence shown here is derived from an EMBL/GenBank/DDBJ whole genome shotgun (WGS) entry which is preliminary data.</text>
</comment>
<evidence type="ECO:0000259" key="3">
    <source>
        <dbReference type="Pfam" id="PF20239"/>
    </source>
</evidence>
<dbReference type="InterPro" id="IPR046531">
    <property type="entry name" value="DUF6596"/>
</dbReference>
<dbReference type="PANTHER" id="PTHR47756">
    <property type="entry name" value="BLL6612 PROTEIN-RELATED"/>
    <property type="match status" value="1"/>
</dbReference>